<dbReference type="Gene3D" id="2.60.260.40">
    <property type="entry name" value="q5lls5 like domains"/>
    <property type="match status" value="1"/>
</dbReference>
<keyword evidence="3" id="KW-0479">Metal-binding</keyword>
<evidence type="ECO:0000259" key="2">
    <source>
        <dbReference type="Pfam" id="PF10276"/>
    </source>
</evidence>
<feature type="compositionally biased region" description="Basic residues" evidence="1">
    <location>
        <begin position="1"/>
        <end position="11"/>
    </location>
</feature>
<name>A0A1J5P1L2_9ZZZZ</name>
<proteinExistence type="predicted"/>
<organism evidence="3">
    <name type="scientific">mine drainage metagenome</name>
    <dbReference type="NCBI Taxonomy" id="410659"/>
    <lineage>
        <taxon>unclassified sequences</taxon>
        <taxon>metagenomes</taxon>
        <taxon>ecological metagenomes</taxon>
    </lineage>
</organism>
<dbReference type="InterPro" id="IPR019401">
    <property type="entry name" value="Znf_CHCC"/>
</dbReference>
<dbReference type="EMBL" id="MLJW01007336">
    <property type="protein sequence ID" value="OIQ65425.1"/>
    <property type="molecule type" value="Genomic_DNA"/>
</dbReference>
<dbReference type="Pfam" id="PF10276">
    <property type="entry name" value="zf-CHCC"/>
    <property type="match status" value="1"/>
</dbReference>
<feature type="domain" description="Zinc finger CHCC-type" evidence="2">
    <location>
        <begin position="60"/>
        <end position="82"/>
    </location>
</feature>
<dbReference type="GO" id="GO:0008270">
    <property type="term" value="F:zinc ion binding"/>
    <property type="evidence" value="ECO:0007669"/>
    <property type="project" value="UniProtKB-KW"/>
</dbReference>
<reference evidence="3" key="1">
    <citation type="submission" date="2016-10" db="EMBL/GenBank/DDBJ databases">
        <title>Sequence of Gallionella enrichment culture.</title>
        <authorList>
            <person name="Poehlein A."/>
            <person name="Muehling M."/>
            <person name="Daniel R."/>
        </authorList>
    </citation>
    <scope>NUCLEOTIDE SEQUENCE</scope>
</reference>
<accession>A0A1J5P1L2</accession>
<comment type="caution">
    <text evidence="3">The sequence shown here is derived from an EMBL/GenBank/DDBJ whole genome shotgun (WGS) entry which is preliminary data.</text>
</comment>
<evidence type="ECO:0000256" key="1">
    <source>
        <dbReference type="SAM" id="MobiDB-lite"/>
    </source>
</evidence>
<feature type="region of interest" description="Disordered" evidence="1">
    <location>
        <begin position="1"/>
        <end position="34"/>
    </location>
</feature>
<dbReference type="AlphaFoldDB" id="A0A1J5P1L2"/>
<keyword evidence="3" id="KW-0862">Zinc</keyword>
<gene>
    <name evidence="3" type="ORF">GALL_530150</name>
</gene>
<protein>
    <submittedName>
        <fullName evidence="3">Zinc-finger domain protein</fullName>
    </submittedName>
</protein>
<sequence length="93" mass="10288">MASASRRRKARSNTSTSQLDIHFSKDPMSAIPKPDMPVVELKAKDLPAHCPNPNMPIWSSHPRVFIDITHGEAACPYCGTRYRLAPGEVVHGH</sequence>
<evidence type="ECO:0000313" key="3">
    <source>
        <dbReference type="EMBL" id="OIQ65425.1"/>
    </source>
</evidence>
<keyword evidence="3" id="KW-0863">Zinc-finger</keyword>